<protein>
    <submittedName>
        <fullName evidence="2">Uncharacterized protein</fullName>
    </submittedName>
</protein>
<feature type="region of interest" description="Disordered" evidence="1">
    <location>
        <begin position="17"/>
        <end position="40"/>
    </location>
</feature>
<evidence type="ECO:0000256" key="1">
    <source>
        <dbReference type="SAM" id="MobiDB-lite"/>
    </source>
</evidence>
<dbReference type="EMBL" id="CABVPW010000045">
    <property type="protein sequence ID" value="VWC36973.1"/>
    <property type="molecule type" value="Genomic_DNA"/>
</dbReference>
<name>A0A6P2RJT9_BURL3</name>
<evidence type="ECO:0000313" key="3">
    <source>
        <dbReference type="Proteomes" id="UP000494218"/>
    </source>
</evidence>
<evidence type="ECO:0000313" key="2">
    <source>
        <dbReference type="EMBL" id="VWC36973.1"/>
    </source>
</evidence>
<reference evidence="2 3" key="1">
    <citation type="submission" date="2019-09" db="EMBL/GenBank/DDBJ databases">
        <authorList>
            <person name="Depoorter E."/>
        </authorList>
    </citation>
    <scope>NUCLEOTIDE SEQUENCE [LARGE SCALE GENOMIC DNA]</scope>
    <source>
        <strain evidence="2">LMG 23254</strain>
    </source>
</reference>
<proteinExistence type="predicted"/>
<dbReference type="Proteomes" id="UP000494218">
    <property type="component" value="Unassembled WGS sequence"/>
</dbReference>
<feature type="compositionally biased region" description="Polar residues" evidence="1">
    <location>
        <begin position="29"/>
        <end position="40"/>
    </location>
</feature>
<sequence length="40" mass="4524">MEETVPTIHTAMVRRNIPNAKKRQDGDLSHSQCSKMVTGR</sequence>
<accession>A0A6P2RJT9</accession>
<organism evidence="2 3">
    <name type="scientific">Burkholderia lata (strain ATCC 17760 / DSM 23089 / LMG 22485 / NCIMB 9086 / R18194 / 383)</name>
    <dbReference type="NCBI Taxonomy" id="482957"/>
    <lineage>
        <taxon>Bacteria</taxon>
        <taxon>Pseudomonadati</taxon>
        <taxon>Pseudomonadota</taxon>
        <taxon>Betaproteobacteria</taxon>
        <taxon>Burkholderiales</taxon>
        <taxon>Burkholderiaceae</taxon>
        <taxon>Burkholderia</taxon>
        <taxon>Burkholderia cepacia complex</taxon>
    </lineage>
</organism>
<dbReference type="AlphaFoldDB" id="A0A6P2RJT9"/>
<gene>
    <name evidence="2" type="ORF">BLA23254_06692</name>
</gene>